<dbReference type="InterPro" id="IPR036265">
    <property type="entry name" value="HIT-like_sf"/>
</dbReference>
<dbReference type="RefSeq" id="WP_045096448.1">
    <property type="nucleotide sequence ID" value="NZ_LN614827.1"/>
</dbReference>
<feature type="domain" description="HIT" evidence="3">
    <location>
        <begin position="1"/>
        <end position="103"/>
    </location>
</feature>
<dbReference type="PROSITE" id="PS51084">
    <property type="entry name" value="HIT_2"/>
    <property type="match status" value="1"/>
</dbReference>
<dbReference type="Gene3D" id="3.30.428.10">
    <property type="entry name" value="HIT-like"/>
    <property type="match status" value="1"/>
</dbReference>
<evidence type="ECO:0000256" key="2">
    <source>
        <dbReference type="SAM" id="Coils"/>
    </source>
</evidence>
<dbReference type="EMBL" id="LN614827">
    <property type="protein sequence ID" value="CEG58052.1"/>
    <property type="molecule type" value="Genomic_DNA"/>
</dbReference>
<gene>
    <name evidence="4" type="ORF">LFA_2684</name>
</gene>
<dbReference type="Proteomes" id="UP000032430">
    <property type="component" value="Chromosome I"/>
</dbReference>
<keyword evidence="2" id="KW-0175">Coiled coil</keyword>
<comment type="caution">
    <text evidence="1">Lacks conserved residue(s) required for the propagation of feature annotation.</text>
</comment>
<dbReference type="AlphaFoldDB" id="A0A098G6H6"/>
<organism evidence="4 5">
    <name type="scientific">Legionella fallonii LLAP-10</name>
    <dbReference type="NCBI Taxonomy" id="1212491"/>
    <lineage>
        <taxon>Bacteria</taxon>
        <taxon>Pseudomonadati</taxon>
        <taxon>Pseudomonadota</taxon>
        <taxon>Gammaproteobacteria</taxon>
        <taxon>Legionellales</taxon>
        <taxon>Legionellaceae</taxon>
        <taxon>Legionella</taxon>
    </lineage>
</organism>
<dbReference type="HOGENOM" id="CLU_123330_0_2_6"/>
<feature type="coiled-coil region" evidence="2">
    <location>
        <begin position="40"/>
        <end position="67"/>
    </location>
</feature>
<reference evidence="5" key="1">
    <citation type="submission" date="2014-09" db="EMBL/GenBank/DDBJ databases">
        <authorList>
            <person name="Gomez-Valero L."/>
        </authorList>
    </citation>
    <scope>NUCLEOTIDE SEQUENCE [LARGE SCALE GENOMIC DNA]</scope>
    <source>
        <strain evidence="5">ATCC700992</strain>
    </source>
</reference>
<dbReference type="Pfam" id="PF01230">
    <property type="entry name" value="HIT"/>
    <property type="match status" value="1"/>
</dbReference>
<dbReference type="InterPro" id="IPR026026">
    <property type="entry name" value="HIT_Hint"/>
</dbReference>
<dbReference type="OrthoDB" id="9799145at2"/>
<proteinExistence type="predicted"/>
<dbReference type="STRING" id="1212491.LFA_2684"/>
<dbReference type="SUPFAM" id="SSF54197">
    <property type="entry name" value="HIT-like"/>
    <property type="match status" value="1"/>
</dbReference>
<name>A0A098G6H6_9GAMM</name>
<protein>
    <submittedName>
        <fullName evidence="4">Diadenosine tetraphosphate (Ap4A) hydrolase, histidine triad family protein</fullName>
    </submittedName>
</protein>
<keyword evidence="5" id="KW-1185">Reference proteome</keyword>
<accession>A0A098G6H6</accession>
<evidence type="ECO:0000313" key="5">
    <source>
        <dbReference type="Proteomes" id="UP000032430"/>
    </source>
</evidence>
<sequence length="140" mass="16680">MFFIDERIQSTCFILGDWPLSRVLLKNEQNYPWFILVPRKDNLQEIYQLEKEERQILMEEINQLSLLINEYFKPDKLNIGALGNVVPQLHLHIIARCKKDDLWPQGIWQSSMQATLYEEKQLNALLPSLKDLIRTREHAF</sequence>
<dbReference type="PIRSF" id="PIRSF000714">
    <property type="entry name" value="HIT"/>
    <property type="match status" value="1"/>
</dbReference>
<dbReference type="InterPro" id="IPR011146">
    <property type="entry name" value="HIT-like"/>
</dbReference>
<dbReference type="KEGG" id="lfa:LFA_2684"/>
<evidence type="ECO:0000313" key="4">
    <source>
        <dbReference type="EMBL" id="CEG58052.1"/>
    </source>
</evidence>
<evidence type="ECO:0000259" key="3">
    <source>
        <dbReference type="PROSITE" id="PS51084"/>
    </source>
</evidence>
<keyword evidence="4" id="KW-0378">Hydrolase</keyword>
<evidence type="ECO:0000256" key="1">
    <source>
        <dbReference type="PROSITE-ProRule" id="PRU00464"/>
    </source>
</evidence>
<dbReference type="GO" id="GO:0016787">
    <property type="term" value="F:hydrolase activity"/>
    <property type="evidence" value="ECO:0007669"/>
    <property type="project" value="UniProtKB-KW"/>
</dbReference>